<accession>A0ABV8KK45</accession>
<organism evidence="2 3">
    <name type="scientific">Micromonospora zhanjiangensis</name>
    <dbReference type="NCBI Taxonomy" id="1522057"/>
    <lineage>
        <taxon>Bacteria</taxon>
        <taxon>Bacillati</taxon>
        <taxon>Actinomycetota</taxon>
        <taxon>Actinomycetes</taxon>
        <taxon>Micromonosporales</taxon>
        <taxon>Micromonosporaceae</taxon>
        <taxon>Micromonospora</taxon>
    </lineage>
</organism>
<dbReference type="Proteomes" id="UP001595868">
    <property type="component" value="Unassembled WGS sequence"/>
</dbReference>
<name>A0ABV8KK45_9ACTN</name>
<feature type="region of interest" description="Disordered" evidence="1">
    <location>
        <begin position="193"/>
        <end position="311"/>
    </location>
</feature>
<protein>
    <submittedName>
        <fullName evidence="2">Uncharacterized protein</fullName>
    </submittedName>
</protein>
<proteinExistence type="predicted"/>
<evidence type="ECO:0000256" key="1">
    <source>
        <dbReference type="SAM" id="MobiDB-lite"/>
    </source>
</evidence>
<gene>
    <name evidence="2" type="ORF">ACFOX0_11000</name>
</gene>
<dbReference type="EMBL" id="JBHSBN010000006">
    <property type="protein sequence ID" value="MFC4106461.1"/>
    <property type="molecule type" value="Genomic_DNA"/>
</dbReference>
<dbReference type="RefSeq" id="WP_377544391.1">
    <property type="nucleotide sequence ID" value="NZ_JBHSBN010000006.1"/>
</dbReference>
<feature type="region of interest" description="Disordered" evidence="1">
    <location>
        <begin position="128"/>
        <end position="157"/>
    </location>
</feature>
<sequence>MTTDAGVPSVDRGQRQRHRLVPREQLAAEYATRYGSPEVATYALAVRDVVEGCAAIGPVDTWRKLADLIRHGRPARDRARWRKKLSRHFTAESKGPPWQTVVLVVRHAVPETDRAATLARLGRLYQAARGDEPPTGSHPGPGGDNRGAPGDPVGPERSLAELNRENAHLRRIVADKDRMVADRDREIVRLRAELRGRRQDAPGGRPLPPQAPPPAREPAPRLGRQGQNGGCFPAGHSGNHLPPGQSGGHFPPWQGGPAGQQNQPRTDLAIPGRSGSGPAGRTYLVDSPRWHATPRAWVGRRPDVRPTGGLR</sequence>
<reference evidence="3" key="1">
    <citation type="journal article" date="2019" name="Int. J. Syst. Evol. Microbiol.">
        <title>The Global Catalogue of Microorganisms (GCM) 10K type strain sequencing project: providing services to taxonomists for standard genome sequencing and annotation.</title>
        <authorList>
            <consortium name="The Broad Institute Genomics Platform"/>
            <consortium name="The Broad Institute Genome Sequencing Center for Infectious Disease"/>
            <person name="Wu L."/>
            <person name="Ma J."/>
        </authorList>
    </citation>
    <scope>NUCLEOTIDE SEQUENCE [LARGE SCALE GENOMIC DNA]</scope>
    <source>
        <strain evidence="3">2902at01</strain>
    </source>
</reference>
<feature type="compositionally biased region" description="Pro residues" evidence="1">
    <location>
        <begin position="205"/>
        <end position="217"/>
    </location>
</feature>
<evidence type="ECO:0000313" key="3">
    <source>
        <dbReference type="Proteomes" id="UP001595868"/>
    </source>
</evidence>
<keyword evidence="3" id="KW-1185">Reference proteome</keyword>
<comment type="caution">
    <text evidence="2">The sequence shown here is derived from an EMBL/GenBank/DDBJ whole genome shotgun (WGS) entry which is preliminary data.</text>
</comment>
<evidence type="ECO:0000313" key="2">
    <source>
        <dbReference type="EMBL" id="MFC4106461.1"/>
    </source>
</evidence>